<evidence type="ECO:0000313" key="1">
    <source>
        <dbReference type="EMBL" id="KAJ1131571.1"/>
    </source>
</evidence>
<organism evidence="1 2">
    <name type="scientific">Pleurodeles waltl</name>
    <name type="common">Iberian ribbed newt</name>
    <dbReference type="NCBI Taxonomy" id="8319"/>
    <lineage>
        <taxon>Eukaryota</taxon>
        <taxon>Metazoa</taxon>
        <taxon>Chordata</taxon>
        <taxon>Craniata</taxon>
        <taxon>Vertebrata</taxon>
        <taxon>Euteleostomi</taxon>
        <taxon>Amphibia</taxon>
        <taxon>Batrachia</taxon>
        <taxon>Caudata</taxon>
        <taxon>Salamandroidea</taxon>
        <taxon>Salamandridae</taxon>
        <taxon>Pleurodelinae</taxon>
        <taxon>Pleurodeles</taxon>
    </lineage>
</organism>
<reference evidence="1" key="1">
    <citation type="journal article" date="2022" name="bioRxiv">
        <title>Sequencing and chromosome-scale assembly of the giantPleurodeles waltlgenome.</title>
        <authorList>
            <person name="Brown T."/>
            <person name="Elewa A."/>
            <person name="Iarovenko S."/>
            <person name="Subramanian E."/>
            <person name="Araus A.J."/>
            <person name="Petzold A."/>
            <person name="Susuki M."/>
            <person name="Suzuki K.-i.T."/>
            <person name="Hayashi T."/>
            <person name="Toyoda A."/>
            <person name="Oliveira C."/>
            <person name="Osipova E."/>
            <person name="Leigh N.D."/>
            <person name="Simon A."/>
            <person name="Yun M.H."/>
        </authorList>
    </citation>
    <scope>NUCLEOTIDE SEQUENCE</scope>
    <source>
        <strain evidence="1">20211129_DDA</strain>
        <tissue evidence="1">Liver</tissue>
    </source>
</reference>
<keyword evidence="2" id="KW-1185">Reference proteome</keyword>
<dbReference type="AlphaFoldDB" id="A0AAV7PTE7"/>
<proteinExistence type="predicted"/>
<gene>
    <name evidence="1" type="ORF">NDU88_009906</name>
</gene>
<sequence>MHDAGYLCQGRGTHASCFSRLCSANYCSGSAKMHGRARRERSTTDVVCKRLLARSMWAGSCLARWGLMSDRLLAASGQH</sequence>
<protein>
    <submittedName>
        <fullName evidence="1">Uncharacterized protein</fullName>
    </submittedName>
</protein>
<comment type="caution">
    <text evidence="1">The sequence shown here is derived from an EMBL/GenBank/DDBJ whole genome shotgun (WGS) entry which is preliminary data.</text>
</comment>
<dbReference type="EMBL" id="JANPWB010000011">
    <property type="protein sequence ID" value="KAJ1131571.1"/>
    <property type="molecule type" value="Genomic_DNA"/>
</dbReference>
<evidence type="ECO:0000313" key="2">
    <source>
        <dbReference type="Proteomes" id="UP001066276"/>
    </source>
</evidence>
<dbReference type="Proteomes" id="UP001066276">
    <property type="component" value="Chromosome 7"/>
</dbReference>
<accession>A0AAV7PTE7</accession>
<name>A0AAV7PTE7_PLEWA</name>